<dbReference type="AlphaFoldDB" id="A0AAW7XJ67"/>
<gene>
    <name evidence="4" type="primary">dprA</name>
    <name evidence="4" type="ORF">Q4490_05930</name>
</gene>
<dbReference type="PANTHER" id="PTHR43022">
    <property type="entry name" value="PROTEIN SMF"/>
    <property type="match status" value="1"/>
</dbReference>
<comment type="similarity">
    <text evidence="1">Belongs to the DprA/Smf family.</text>
</comment>
<dbReference type="Pfam" id="PF17782">
    <property type="entry name" value="WHD_DprA"/>
    <property type="match status" value="1"/>
</dbReference>
<dbReference type="Gene3D" id="3.40.50.450">
    <property type="match status" value="1"/>
</dbReference>
<evidence type="ECO:0000259" key="2">
    <source>
        <dbReference type="Pfam" id="PF02481"/>
    </source>
</evidence>
<name>A0AAW7XJ67_9GAMM</name>
<dbReference type="RefSeq" id="WP_303549225.1">
    <property type="nucleotide sequence ID" value="NZ_JAUOPG010000003.1"/>
</dbReference>
<evidence type="ECO:0000256" key="1">
    <source>
        <dbReference type="ARBA" id="ARBA00006525"/>
    </source>
</evidence>
<dbReference type="InterPro" id="IPR036388">
    <property type="entry name" value="WH-like_DNA-bd_sf"/>
</dbReference>
<feature type="domain" description="Smf/DprA SLOG" evidence="2">
    <location>
        <begin position="81"/>
        <end position="290"/>
    </location>
</feature>
<comment type="caution">
    <text evidence="4">The sequence shown here is derived from an EMBL/GenBank/DDBJ whole genome shotgun (WGS) entry which is preliminary data.</text>
</comment>
<feature type="domain" description="DprA winged helix" evidence="3">
    <location>
        <begin position="327"/>
        <end position="383"/>
    </location>
</feature>
<dbReference type="Pfam" id="PF02481">
    <property type="entry name" value="DNA_processg_A"/>
    <property type="match status" value="1"/>
</dbReference>
<evidence type="ECO:0000313" key="5">
    <source>
        <dbReference type="Proteomes" id="UP001169862"/>
    </source>
</evidence>
<dbReference type="InterPro" id="IPR057666">
    <property type="entry name" value="DrpA_SLOG"/>
</dbReference>
<evidence type="ECO:0000259" key="3">
    <source>
        <dbReference type="Pfam" id="PF17782"/>
    </source>
</evidence>
<dbReference type="NCBIfam" id="TIGR00732">
    <property type="entry name" value="dprA"/>
    <property type="match status" value="1"/>
</dbReference>
<dbReference type="SUPFAM" id="SSF102405">
    <property type="entry name" value="MCP/YpsA-like"/>
    <property type="match status" value="1"/>
</dbReference>
<accession>A0AAW7XJ67</accession>
<dbReference type="InterPro" id="IPR041614">
    <property type="entry name" value="DprA_WH"/>
</dbReference>
<protein>
    <submittedName>
        <fullName evidence="4">DNA-processing protein DprA</fullName>
    </submittedName>
</protein>
<proteinExistence type="inferred from homology"/>
<dbReference type="EMBL" id="JAUOPG010000003">
    <property type="protein sequence ID" value="MDO6453097.1"/>
    <property type="molecule type" value="Genomic_DNA"/>
</dbReference>
<dbReference type="InterPro" id="IPR003488">
    <property type="entry name" value="DprA"/>
</dbReference>
<evidence type="ECO:0000313" key="4">
    <source>
        <dbReference type="EMBL" id="MDO6453097.1"/>
    </source>
</evidence>
<sequence>MADPKDWIGLSLLSGIGPAKLSRLFYDDWTPQRLLAQTDHSPFAISSENRTQLIDFVDQRGALWEQCCEVEASLTSLNARLLMPDSDDYPPLLRAAPDHPILLFVKGNVEALHLPMIALVGSRHASAGGLRHAYQFSKALTEAGFVVSSGLALGIDGEAHKAAVELQKPTIAVMGTGIDKVYPARHKGLAEAILASGGALVSELLPGAPPLAPHFPRRNRIISGLSTGVLVVEAAVKSGSLITARQALQQGREVFALPGSIDHPGSRGCHALIRQGATLVESMDHMVDELRGFLGGYRAFVDTAQQKTTQKRVSAIPTMEQAPLLEADLSELDASQQRVLQGIDYSHTFVEDICLNLSLAHDQLSTVLVELELFGWIESVAGGYRRIR</sequence>
<dbReference type="Proteomes" id="UP001169862">
    <property type="component" value="Unassembled WGS sequence"/>
</dbReference>
<dbReference type="GO" id="GO:0009294">
    <property type="term" value="P:DNA-mediated transformation"/>
    <property type="evidence" value="ECO:0007669"/>
    <property type="project" value="InterPro"/>
</dbReference>
<dbReference type="Gene3D" id="1.10.10.10">
    <property type="entry name" value="Winged helix-like DNA-binding domain superfamily/Winged helix DNA-binding domain"/>
    <property type="match status" value="1"/>
</dbReference>
<reference evidence="4" key="1">
    <citation type="submission" date="2023-07" db="EMBL/GenBank/DDBJ databases">
        <title>Genome content predicts the carbon catabolic preferences of heterotrophic bacteria.</title>
        <authorList>
            <person name="Gralka M."/>
        </authorList>
    </citation>
    <scope>NUCLEOTIDE SEQUENCE</scope>
    <source>
        <strain evidence="4">I2M16</strain>
    </source>
</reference>
<dbReference type="PANTHER" id="PTHR43022:SF1">
    <property type="entry name" value="PROTEIN SMF"/>
    <property type="match status" value="1"/>
</dbReference>
<organism evidence="4 5">
    <name type="scientific">Neptunomonas phycophila</name>
    <dbReference type="NCBI Taxonomy" id="1572645"/>
    <lineage>
        <taxon>Bacteria</taxon>
        <taxon>Pseudomonadati</taxon>
        <taxon>Pseudomonadota</taxon>
        <taxon>Gammaproteobacteria</taxon>
        <taxon>Oceanospirillales</taxon>
        <taxon>Oceanospirillaceae</taxon>
        <taxon>Neptunomonas</taxon>
    </lineage>
</organism>